<protein>
    <submittedName>
        <fullName evidence="1">Unannotated protein</fullName>
    </submittedName>
</protein>
<dbReference type="AlphaFoldDB" id="A0A6J6RYB6"/>
<proteinExistence type="predicted"/>
<evidence type="ECO:0000313" key="1">
    <source>
        <dbReference type="EMBL" id="CAB4727357.1"/>
    </source>
</evidence>
<name>A0A6J6RYB6_9ZZZZ</name>
<gene>
    <name evidence="1" type="ORF">UFOPK2715_00845</name>
</gene>
<sequence length="94" mass="9774">MPFKTISQGIAAISIEEASPSITVTPSTFGVGAILPTIGTLNFFACSINSVGFFRPALIAITLNLSGWAVTISSACTPIDPVEPKITISRMCLS</sequence>
<accession>A0A6J6RYB6</accession>
<reference evidence="1" key="1">
    <citation type="submission" date="2020-05" db="EMBL/GenBank/DDBJ databases">
        <authorList>
            <person name="Chiriac C."/>
            <person name="Salcher M."/>
            <person name="Ghai R."/>
            <person name="Kavagutti S V."/>
        </authorList>
    </citation>
    <scope>NUCLEOTIDE SEQUENCE</scope>
</reference>
<organism evidence="1">
    <name type="scientific">freshwater metagenome</name>
    <dbReference type="NCBI Taxonomy" id="449393"/>
    <lineage>
        <taxon>unclassified sequences</taxon>
        <taxon>metagenomes</taxon>
        <taxon>ecological metagenomes</taxon>
    </lineage>
</organism>
<dbReference type="EMBL" id="CAEZYN010000093">
    <property type="protein sequence ID" value="CAB4727357.1"/>
    <property type="molecule type" value="Genomic_DNA"/>
</dbReference>